<dbReference type="AlphaFoldDB" id="A0AAW9ITB2"/>
<sequence>MRVKEVRVIDSEGNQLGVIPTKEAQKIAEEKELDLVMISPNANPPVCRVMDLGKYIYEQAKKEKEAKKKQKVTTLKEIRCSLTIEENDIAIKAKNARKFLLDGDKVKITVRFKGREAQLG</sequence>
<dbReference type="NCBIfam" id="TIGR00168">
    <property type="entry name" value="infC"/>
    <property type="match status" value="1"/>
</dbReference>
<dbReference type="SUPFAM" id="SSF54364">
    <property type="entry name" value="Translation initiation factor IF3, N-terminal domain"/>
    <property type="match status" value="1"/>
</dbReference>
<feature type="domain" description="Translation initiation factor 3 N-terminal" evidence="6">
    <location>
        <begin position="2"/>
        <end position="66"/>
    </location>
</feature>
<dbReference type="PANTHER" id="PTHR10938">
    <property type="entry name" value="TRANSLATION INITIATION FACTOR IF-3"/>
    <property type="match status" value="1"/>
</dbReference>
<dbReference type="InterPro" id="IPR036788">
    <property type="entry name" value="T_IF-3_C_sf"/>
</dbReference>
<comment type="similarity">
    <text evidence="1">Belongs to the IF-3 family.</text>
</comment>
<gene>
    <name evidence="7" type="ORF">GNF77_18440</name>
</gene>
<feature type="domain" description="Translation initiation factor 3 C-terminal" evidence="5">
    <location>
        <begin position="74"/>
        <end position="118"/>
    </location>
</feature>
<feature type="non-terminal residue" evidence="7">
    <location>
        <position position="120"/>
    </location>
</feature>
<dbReference type="InterPro" id="IPR036787">
    <property type="entry name" value="T_IF-3_N_sf"/>
</dbReference>
<dbReference type="InterPro" id="IPR001288">
    <property type="entry name" value="Translation_initiation_fac_3"/>
</dbReference>
<organism evidence="7 8">
    <name type="scientific">Clostridium perfringens</name>
    <dbReference type="NCBI Taxonomy" id="1502"/>
    <lineage>
        <taxon>Bacteria</taxon>
        <taxon>Bacillati</taxon>
        <taxon>Bacillota</taxon>
        <taxon>Clostridia</taxon>
        <taxon>Eubacteriales</taxon>
        <taxon>Clostridiaceae</taxon>
        <taxon>Clostridium</taxon>
    </lineage>
</organism>
<name>A0AAW9ITB2_CLOPF</name>
<dbReference type="GO" id="GO:0032790">
    <property type="term" value="P:ribosome disassembly"/>
    <property type="evidence" value="ECO:0007669"/>
    <property type="project" value="TreeGrafter"/>
</dbReference>
<dbReference type="FunFam" id="3.10.20.80:FF:000001">
    <property type="entry name" value="Translation initiation factor IF-3"/>
    <property type="match status" value="1"/>
</dbReference>
<evidence type="ECO:0000256" key="1">
    <source>
        <dbReference type="ARBA" id="ARBA00005439"/>
    </source>
</evidence>
<comment type="caution">
    <text evidence="7">The sequence shown here is derived from an EMBL/GenBank/DDBJ whole genome shotgun (WGS) entry which is preliminary data.</text>
</comment>
<reference evidence="7" key="1">
    <citation type="submission" date="2019-11" db="EMBL/GenBank/DDBJ databases">
        <title>Characterization of Clostridium perfringens isolates from swine manure treated agricultural soils.</title>
        <authorList>
            <person name="Wushke S.T."/>
        </authorList>
    </citation>
    <scope>NUCLEOTIDE SEQUENCE</scope>
    <source>
        <strain evidence="7">V2</strain>
    </source>
</reference>
<evidence type="ECO:0000313" key="7">
    <source>
        <dbReference type="EMBL" id="MDZ5010836.1"/>
    </source>
</evidence>
<dbReference type="SUPFAM" id="SSF55200">
    <property type="entry name" value="Translation initiation factor IF3, C-terminal domain"/>
    <property type="match status" value="1"/>
</dbReference>
<keyword evidence="2 7" id="KW-0396">Initiation factor</keyword>
<dbReference type="InterPro" id="IPR019815">
    <property type="entry name" value="Translation_initiation_fac_3_C"/>
</dbReference>
<dbReference type="EMBL" id="WNVM01000843">
    <property type="protein sequence ID" value="MDZ5010836.1"/>
    <property type="molecule type" value="Genomic_DNA"/>
</dbReference>
<keyword evidence="3" id="KW-0648">Protein biosynthesis</keyword>
<accession>A0AAW9ITB2</accession>
<dbReference type="Pfam" id="PF05198">
    <property type="entry name" value="IF3_N"/>
    <property type="match status" value="1"/>
</dbReference>
<dbReference type="Proteomes" id="UP001292368">
    <property type="component" value="Unassembled WGS sequence"/>
</dbReference>
<evidence type="ECO:0000259" key="6">
    <source>
        <dbReference type="Pfam" id="PF05198"/>
    </source>
</evidence>
<evidence type="ECO:0000256" key="2">
    <source>
        <dbReference type="ARBA" id="ARBA00022540"/>
    </source>
</evidence>
<dbReference type="PANTHER" id="PTHR10938:SF0">
    <property type="entry name" value="TRANSLATION INITIATION FACTOR IF-3, MITOCHONDRIAL"/>
    <property type="match status" value="1"/>
</dbReference>
<dbReference type="InterPro" id="IPR019814">
    <property type="entry name" value="Translation_initiation_fac_3_N"/>
</dbReference>
<evidence type="ECO:0000256" key="4">
    <source>
        <dbReference type="NCBIfam" id="TIGR00168"/>
    </source>
</evidence>
<evidence type="ECO:0000259" key="5">
    <source>
        <dbReference type="Pfam" id="PF00707"/>
    </source>
</evidence>
<evidence type="ECO:0000256" key="3">
    <source>
        <dbReference type="ARBA" id="ARBA00022917"/>
    </source>
</evidence>
<dbReference type="GO" id="GO:0003743">
    <property type="term" value="F:translation initiation factor activity"/>
    <property type="evidence" value="ECO:0007669"/>
    <property type="project" value="UniProtKB-UniRule"/>
</dbReference>
<dbReference type="GO" id="GO:0005829">
    <property type="term" value="C:cytosol"/>
    <property type="evidence" value="ECO:0007669"/>
    <property type="project" value="TreeGrafter"/>
</dbReference>
<dbReference type="GO" id="GO:0043022">
    <property type="term" value="F:ribosome binding"/>
    <property type="evidence" value="ECO:0007669"/>
    <property type="project" value="TreeGrafter"/>
</dbReference>
<dbReference type="Pfam" id="PF00707">
    <property type="entry name" value="IF3_C"/>
    <property type="match status" value="1"/>
</dbReference>
<dbReference type="Gene3D" id="3.30.110.10">
    <property type="entry name" value="Translation initiation factor 3 (IF-3), C-terminal domain"/>
    <property type="match status" value="1"/>
</dbReference>
<protein>
    <recommendedName>
        <fullName evidence="4">Translation initiation factor IF-3</fullName>
    </recommendedName>
</protein>
<dbReference type="Gene3D" id="3.10.20.80">
    <property type="entry name" value="Translation initiation factor 3 (IF-3), N-terminal domain"/>
    <property type="match status" value="1"/>
</dbReference>
<dbReference type="GO" id="GO:0016020">
    <property type="term" value="C:membrane"/>
    <property type="evidence" value="ECO:0007669"/>
    <property type="project" value="TreeGrafter"/>
</dbReference>
<proteinExistence type="inferred from homology"/>
<evidence type="ECO:0000313" key="8">
    <source>
        <dbReference type="Proteomes" id="UP001292368"/>
    </source>
</evidence>